<evidence type="ECO:0000313" key="1">
    <source>
        <dbReference type="EMBL" id="GJE99101.1"/>
    </source>
</evidence>
<protein>
    <submittedName>
        <fullName evidence="1">Uncharacterized protein</fullName>
    </submittedName>
</protein>
<dbReference type="EMBL" id="BPQB01000101">
    <property type="protein sequence ID" value="GJE99101.1"/>
    <property type="molecule type" value="Genomic_DNA"/>
</dbReference>
<sequence>MWMLSSHPWSEVWRCRSRPEAADGLLSAHLNSSPGREWRAAAGRIPSMTGETSCFHSLQLSSGIGRVS</sequence>
<organism evidence="1 2">
    <name type="scientific">Phanerochaete sordida</name>
    <dbReference type="NCBI Taxonomy" id="48140"/>
    <lineage>
        <taxon>Eukaryota</taxon>
        <taxon>Fungi</taxon>
        <taxon>Dikarya</taxon>
        <taxon>Basidiomycota</taxon>
        <taxon>Agaricomycotina</taxon>
        <taxon>Agaricomycetes</taxon>
        <taxon>Polyporales</taxon>
        <taxon>Phanerochaetaceae</taxon>
        <taxon>Phanerochaete</taxon>
    </lineage>
</organism>
<reference evidence="1 2" key="1">
    <citation type="submission" date="2021-08" db="EMBL/GenBank/DDBJ databases">
        <title>Draft Genome Sequence of Phanerochaete sordida strain YK-624.</title>
        <authorList>
            <person name="Mori T."/>
            <person name="Dohra H."/>
            <person name="Suzuki T."/>
            <person name="Kawagishi H."/>
            <person name="Hirai H."/>
        </authorList>
    </citation>
    <scope>NUCLEOTIDE SEQUENCE [LARGE SCALE GENOMIC DNA]</scope>
    <source>
        <strain evidence="1 2">YK-624</strain>
    </source>
</reference>
<name>A0A9P3LL17_9APHY</name>
<dbReference type="AlphaFoldDB" id="A0A9P3LL17"/>
<dbReference type="Proteomes" id="UP000703269">
    <property type="component" value="Unassembled WGS sequence"/>
</dbReference>
<accession>A0A9P3LL17</accession>
<proteinExistence type="predicted"/>
<gene>
    <name evidence="1" type="ORF">PsYK624_153470</name>
</gene>
<keyword evidence="2" id="KW-1185">Reference proteome</keyword>
<comment type="caution">
    <text evidence="1">The sequence shown here is derived from an EMBL/GenBank/DDBJ whole genome shotgun (WGS) entry which is preliminary data.</text>
</comment>
<evidence type="ECO:0000313" key="2">
    <source>
        <dbReference type="Proteomes" id="UP000703269"/>
    </source>
</evidence>